<gene>
    <name evidence="4" type="ORF">H8698_12275</name>
</gene>
<keyword evidence="1" id="KW-0677">Repeat</keyword>
<sequence length="822" mass="88368">MNRKRIAACLLSVAVLAGTVSFVSAQESTAADTKALLGALGIMQGDDTGNFNDGGALTREQFAKIVVRIADKDFIPAGGIAPFFDVPHTRWSAPFIDRGVTLGYFNGFPDGSFQPETEVLPEQVCNVVLKMLGRDESNAGGNWAQSKVAAAGRLGLLEGVTYVIGQPISRIDTAKIIQNALFTQMKDSKVYLIEKMECSYLEDVVLISDKNTQSGYVTTTAGVFKKAGAVGQEDLRLRGDLVVGKANEVIAFFPANQTCRHDALKEIYPDKMVLVNSEQITQEFYVNADTCIYLGGSALTFGKGFSSVPKGADVWLYYDEYGTLEYIFAEESTAASQKTFVIKSVLDDGITAFGHSGDEYVKIDNDTVVYEGTLASAYAQAAGTLSLGDKLTFHENESGVLKYITLERNAISGPGYVEAFTVNSETRVIRDGLSAKKGDVLSTDICYYVDGADVLLAYSKSITGVYENAYPTKDSIAQVEVSGKIYDVTERSAKSKLSSDGNIPFGDTVTLRFGKDGGVADAVSLNESDTLSGVLLSCAPSVRVDAAGNTVSEYRAKIFTLAGETQEFAVDKDETLLNGSPVTISFSNGKAALSAANKKNEVSGTFHWQAKKLGNYVLSNDLKMIDAAMKTDYSKAKAKKIYPQRIDGAHFSENDILLAEVTDGAVTGLILNDYTGDLLQYGVVLKAQGLSFGTNAAGSYKVNIGGAETELGSSQKKFNVSTGQSISIDTDEKNGVVSLKALNRLEEAVKSINNSFVYTASGAHRLADNAVIYREIANSELSTGVRFEVISKENVDFTKNVTAYYDKKEADGGRIRVVVVRK</sequence>
<feature type="chain" id="PRO_5037042439" evidence="2">
    <location>
        <begin position="26"/>
        <end position="822"/>
    </location>
</feature>
<name>A0A926DR23_9FIRM</name>
<dbReference type="AlphaFoldDB" id="A0A926DR23"/>
<dbReference type="Proteomes" id="UP000611762">
    <property type="component" value="Unassembled WGS sequence"/>
</dbReference>
<proteinExistence type="predicted"/>
<evidence type="ECO:0000259" key="3">
    <source>
        <dbReference type="PROSITE" id="PS51272"/>
    </source>
</evidence>
<dbReference type="RefSeq" id="WP_249313755.1">
    <property type="nucleotide sequence ID" value="NZ_JACRSU010000005.1"/>
</dbReference>
<evidence type="ECO:0000313" key="4">
    <source>
        <dbReference type="EMBL" id="MBC8541755.1"/>
    </source>
</evidence>
<evidence type="ECO:0000256" key="2">
    <source>
        <dbReference type="SAM" id="SignalP"/>
    </source>
</evidence>
<accession>A0A926DR23</accession>
<dbReference type="PROSITE" id="PS51272">
    <property type="entry name" value="SLH"/>
    <property type="match status" value="1"/>
</dbReference>
<dbReference type="EMBL" id="JACRSU010000005">
    <property type="protein sequence ID" value="MBC8541755.1"/>
    <property type="molecule type" value="Genomic_DNA"/>
</dbReference>
<dbReference type="InterPro" id="IPR001119">
    <property type="entry name" value="SLH_dom"/>
</dbReference>
<dbReference type="Pfam" id="PF00395">
    <property type="entry name" value="SLH"/>
    <property type="match status" value="1"/>
</dbReference>
<comment type="caution">
    <text evidence="4">The sequence shown here is derived from an EMBL/GenBank/DDBJ whole genome shotgun (WGS) entry which is preliminary data.</text>
</comment>
<keyword evidence="2" id="KW-0732">Signal</keyword>
<keyword evidence="5" id="KW-1185">Reference proteome</keyword>
<feature type="signal peptide" evidence="2">
    <location>
        <begin position="1"/>
        <end position="25"/>
    </location>
</feature>
<protein>
    <submittedName>
        <fullName evidence="4">S-layer homology domain-containing protein</fullName>
    </submittedName>
</protein>
<organism evidence="4 5">
    <name type="scientific">Congzhengia minquanensis</name>
    <dbReference type="NCBI Taxonomy" id="2763657"/>
    <lineage>
        <taxon>Bacteria</taxon>
        <taxon>Bacillati</taxon>
        <taxon>Bacillota</taxon>
        <taxon>Clostridia</taxon>
        <taxon>Eubacteriales</taxon>
        <taxon>Oscillospiraceae</taxon>
        <taxon>Congzhengia</taxon>
    </lineage>
</organism>
<feature type="domain" description="SLH" evidence="3">
    <location>
        <begin position="79"/>
        <end position="142"/>
    </location>
</feature>
<evidence type="ECO:0000256" key="1">
    <source>
        <dbReference type="ARBA" id="ARBA00022737"/>
    </source>
</evidence>
<evidence type="ECO:0000313" key="5">
    <source>
        <dbReference type="Proteomes" id="UP000611762"/>
    </source>
</evidence>
<reference evidence="4" key="1">
    <citation type="submission" date="2020-08" db="EMBL/GenBank/DDBJ databases">
        <title>Genome public.</title>
        <authorList>
            <person name="Liu C."/>
            <person name="Sun Q."/>
        </authorList>
    </citation>
    <scope>NUCLEOTIDE SEQUENCE</scope>
    <source>
        <strain evidence="4">H8</strain>
    </source>
</reference>